<protein>
    <submittedName>
        <fullName evidence="2">Uncharacterized protein</fullName>
    </submittedName>
</protein>
<organism evidence="2">
    <name type="scientific">Lepeophtheirus salmonis</name>
    <name type="common">Salmon louse</name>
    <name type="synonym">Caligus salmonis</name>
    <dbReference type="NCBI Taxonomy" id="72036"/>
    <lineage>
        <taxon>Eukaryota</taxon>
        <taxon>Metazoa</taxon>
        <taxon>Ecdysozoa</taxon>
        <taxon>Arthropoda</taxon>
        <taxon>Crustacea</taxon>
        <taxon>Multicrustacea</taxon>
        <taxon>Hexanauplia</taxon>
        <taxon>Copepoda</taxon>
        <taxon>Siphonostomatoida</taxon>
        <taxon>Caligidae</taxon>
        <taxon>Lepeophtheirus</taxon>
    </lineage>
</organism>
<feature type="transmembrane region" description="Helical" evidence="1">
    <location>
        <begin position="20"/>
        <end position="39"/>
    </location>
</feature>
<dbReference type="EMBL" id="HACA01033816">
    <property type="protein sequence ID" value="CDW51178.1"/>
    <property type="molecule type" value="Transcribed_RNA"/>
</dbReference>
<name>A0A0K2VL27_LEPSM</name>
<keyword evidence="1" id="KW-1133">Transmembrane helix</keyword>
<accession>A0A0K2VL27</accession>
<evidence type="ECO:0000256" key="1">
    <source>
        <dbReference type="SAM" id="Phobius"/>
    </source>
</evidence>
<evidence type="ECO:0000313" key="2">
    <source>
        <dbReference type="EMBL" id="CDW51178.1"/>
    </source>
</evidence>
<keyword evidence="1" id="KW-0472">Membrane</keyword>
<keyword evidence="1" id="KW-0812">Transmembrane</keyword>
<proteinExistence type="predicted"/>
<reference evidence="2" key="1">
    <citation type="submission" date="2014-05" db="EMBL/GenBank/DDBJ databases">
        <authorList>
            <person name="Chronopoulou M."/>
        </authorList>
    </citation>
    <scope>NUCLEOTIDE SEQUENCE</scope>
    <source>
        <tissue evidence="2">Whole organism</tissue>
    </source>
</reference>
<dbReference type="AlphaFoldDB" id="A0A0K2VL27"/>
<sequence length="63" mass="7073">MMRAEGKSDIKSYFCTRINLFNDLIIIIILLIIGKRISLPPTPPPPPLLSDIVSNLFIASLMF</sequence>